<keyword evidence="3" id="KW-1185">Reference proteome</keyword>
<dbReference type="InParanoid" id="E2AA58"/>
<proteinExistence type="predicted"/>
<accession>E2AA58</accession>
<protein>
    <submittedName>
        <fullName evidence="2">Uncharacterized protein</fullName>
    </submittedName>
</protein>
<evidence type="ECO:0000313" key="3">
    <source>
        <dbReference type="Proteomes" id="UP000000311"/>
    </source>
</evidence>
<feature type="region of interest" description="Disordered" evidence="1">
    <location>
        <begin position="218"/>
        <end position="249"/>
    </location>
</feature>
<dbReference type="AlphaFoldDB" id="E2AA58"/>
<gene>
    <name evidence="2" type="ORF">EAG_11826</name>
</gene>
<organism evidence="3">
    <name type="scientific">Camponotus floridanus</name>
    <name type="common">Florida carpenter ant</name>
    <dbReference type="NCBI Taxonomy" id="104421"/>
    <lineage>
        <taxon>Eukaryota</taxon>
        <taxon>Metazoa</taxon>
        <taxon>Ecdysozoa</taxon>
        <taxon>Arthropoda</taxon>
        <taxon>Hexapoda</taxon>
        <taxon>Insecta</taxon>
        <taxon>Pterygota</taxon>
        <taxon>Neoptera</taxon>
        <taxon>Endopterygota</taxon>
        <taxon>Hymenoptera</taxon>
        <taxon>Apocrita</taxon>
        <taxon>Aculeata</taxon>
        <taxon>Formicoidea</taxon>
        <taxon>Formicidae</taxon>
        <taxon>Formicinae</taxon>
        <taxon>Camponotus</taxon>
    </lineage>
</organism>
<evidence type="ECO:0000313" key="2">
    <source>
        <dbReference type="EMBL" id="EFN69696.1"/>
    </source>
</evidence>
<dbReference type="EMBL" id="GL438029">
    <property type="protein sequence ID" value="EFN69696.1"/>
    <property type="molecule type" value="Genomic_DNA"/>
</dbReference>
<evidence type="ECO:0000256" key="1">
    <source>
        <dbReference type="SAM" id="MobiDB-lite"/>
    </source>
</evidence>
<dbReference type="Proteomes" id="UP000000311">
    <property type="component" value="Unassembled WGS sequence"/>
</dbReference>
<name>E2AA58_CAMFO</name>
<sequence length="249" mass="28056">MCVTYDYLLGFGAPPECVTSAHDDPRPNPSLYFFRRGHGVPRVDSEGRRGEVAKRNVKRRSPIDWENRSIDTLAEERESTPEVPIERGYSALLSPRLPFLATIYLNLDAWNATPCAFRVSRTNDHGCAETNSYHAHRQTDSWVSDDDVQTRASKPETTHRISDLETKTLPIIKANRSTSIESSFALPAAVDLFLQARRPRPKSYGSFPGRACAFPKRRARFTKEEIARETSTSRSDGEEPEEQGKGEEA</sequence>
<reference evidence="2 3" key="1">
    <citation type="journal article" date="2010" name="Science">
        <title>Genomic comparison of the ants Camponotus floridanus and Harpegnathos saltator.</title>
        <authorList>
            <person name="Bonasio R."/>
            <person name="Zhang G."/>
            <person name="Ye C."/>
            <person name="Mutti N.S."/>
            <person name="Fang X."/>
            <person name="Qin N."/>
            <person name="Donahue G."/>
            <person name="Yang P."/>
            <person name="Li Q."/>
            <person name="Li C."/>
            <person name="Zhang P."/>
            <person name="Huang Z."/>
            <person name="Berger S.L."/>
            <person name="Reinberg D."/>
            <person name="Wang J."/>
            <person name="Liebig J."/>
        </authorList>
    </citation>
    <scope>NUCLEOTIDE SEQUENCE [LARGE SCALE GENOMIC DNA]</scope>
    <source>
        <strain evidence="3">C129</strain>
    </source>
</reference>